<dbReference type="Proteomes" id="UP000558488">
    <property type="component" value="Unassembled WGS sequence"/>
</dbReference>
<dbReference type="InterPro" id="IPR013783">
    <property type="entry name" value="Ig-like_fold"/>
</dbReference>
<dbReference type="AlphaFoldDB" id="A0A7J7UUY5"/>
<dbReference type="PANTHER" id="PTHR12080">
    <property type="entry name" value="SIGNALING LYMPHOCYTIC ACTIVATION MOLECULE"/>
    <property type="match status" value="1"/>
</dbReference>
<keyword evidence="7" id="KW-1064">Adaptive immunity</keyword>
<feature type="signal peptide" evidence="12">
    <location>
        <begin position="1"/>
        <end position="17"/>
    </location>
</feature>
<reference evidence="14 15" key="1">
    <citation type="journal article" date="2020" name="Nature">
        <title>Six reference-quality genomes reveal evolution of bat adaptations.</title>
        <authorList>
            <person name="Jebb D."/>
            <person name="Huang Z."/>
            <person name="Pippel M."/>
            <person name="Hughes G.M."/>
            <person name="Lavrichenko K."/>
            <person name="Devanna P."/>
            <person name="Winkler S."/>
            <person name="Jermiin L.S."/>
            <person name="Skirmuntt E.C."/>
            <person name="Katzourakis A."/>
            <person name="Burkitt-Gray L."/>
            <person name="Ray D.A."/>
            <person name="Sullivan K.A.M."/>
            <person name="Roscito J.G."/>
            <person name="Kirilenko B.M."/>
            <person name="Davalos L.M."/>
            <person name="Corthals A.P."/>
            <person name="Power M.L."/>
            <person name="Jones G."/>
            <person name="Ransome R.D."/>
            <person name="Dechmann D.K.N."/>
            <person name="Locatelli A.G."/>
            <person name="Puechmaille S.J."/>
            <person name="Fedrigo O."/>
            <person name="Jarvis E.D."/>
            <person name="Hiller M."/>
            <person name="Vernes S.C."/>
            <person name="Myers E.W."/>
            <person name="Teeling E.C."/>
        </authorList>
    </citation>
    <scope>NUCLEOTIDE SEQUENCE [LARGE SCALE GENOMIC DNA]</scope>
    <source>
        <strain evidence="14">MPipKuh1</strain>
        <tissue evidence="14">Flight muscle</tissue>
    </source>
</reference>
<dbReference type="InterPro" id="IPR013106">
    <property type="entry name" value="Ig_V-set"/>
</dbReference>
<dbReference type="SMART" id="SM00409">
    <property type="entry name" value="IG"/>
    <property type="match status" value="1"/>
</dbReference>
<gene>
    <name evidence="14" type="ORF">mPipKuh1_015854</name>
</gene>
<evidence type="ECO:0000256" key="7">
    <source>
        <dbReference type="ARBA" id="ARBA00023130"/>
    </source>
</evidence>
<evidence type="ECO:0000256" key="11">
    <source>
        <dbReference type="ARBA" id="ARBA00023319"/>
    </source>
</evidence>
<dbReference type="GO" id="GO:0072540">
    <property type="term" value="P:T-helper 17 cell lineage commitment"/>
    <property type="evidence" value="ECO:0007669"/>
    <property type="project" value="TreeGrafter"/>
</dbReference>
<keyword evidence="11" id="KW-0393">Immunoglobulin domain</keyword>
<keyword evidence="4 12" id="KW-0732">Signal</keyword>
<comment type="caution">
    <text evidence="14">The sequence shown here is derived from an EMBL/GenBank/DDBJ whole genome shotgun (WGS) entry which is preliminary data.</text>
</comment>
<dbReference type="FunFam" id="2.60.40.10:FF:000820">
    <property type="entry name" value="SLAM family member 7"/>
    <property type="match status" value="1"/>
</dbReference>
<keyword evidence="9" id="KW-1015">Disulfide bond</keyword>
<evidence type="ECO:0000256" key="9">
    <source>
        <dbReference type="ARBA" id="ARBA00023157"/>
    </source>
</evidence>
<proteinExistence type="predicted"/>
<feature type="domain" description="Ig-like" evidence="13">
    <location>
        <begin position="146"/>
        <end position="214"/>
    </location>
</feature>
<dbReference type="InterPro" id="IPR015631">
    <property type="entry name" value="CD2/SLAM_rcpt"/>
</dbReference>
<protein>
    <submittedName>
        <fullName evidence="14">SLAM family member 6</fullName>
    </submittedName>
</protein>
<evidence type="ECO:0000256" key="1">
    <source>
        <dbReference type="ARBA" id="ARBA00004479"/>
    </source>
</evidence>
<accession>A0A7J7UUY5</accession>
<evidence type="ECO:0000256" key="6">
    <source>
        <dbReference type="ARBA" id="ARBA00022989"/>
    </source>
</evidence>
<dbReference type="FunFam" id="2.60.40.10:FF:000470">
    <property type="entry name" value="SLAM family member 7"/>
    <property type="match status" value="1"/>
</dbReference>
<keyword evidence="10" id="KW-0325">Glycoprotein</keyword>
<evidence type="ECO:0000313" key="14">
    <source>
        <dbReference type="EMBL" id="KAF6316576.1"/>
    </source>
</evidence>
<organism evidence="14 15">
    <name type="scientific">Pipistrellus kuhlii</name>
    <name type="common">Kuhl's pipistrelle</name>
    <dbReference type="NCBI Taxonomy" id="59472"/>
    <lineage>
        <taxon>Eukaryota</taxon>
        <taxon>Metazoa</taxon>
        <taxon>Chordata</taxon>
        <taxon>Craniata</taxon>
        <taxon>Vertebrata</taxon>
        <taxon>Euteleostomi</taxon>
        <taxon>Mammalia</taxon>
        <taxon>Eutheria</taxon>
        <taxon>Laurasiatheria</taxon>
        <taxon>Chiroptera</taxon>
        <taxon>Yangochiroptera</taxon>
        <taxon>Vespertilionidae</taxon>
        <taxon>Pipistrellus</taxon>
    </lineage>
</organism>
<dbReference type="GO" id="GO:0045087">
    <property type="term" value="P:innate immune response"/>
    <property type="evidence" value="ECO:0007669"/>
    <property type="project" value="UniProtKB-KW"/>
</dbReference>
<evidence type="ECO:0000256" key="2">
    <source>
        <dbReference type="ARBA" id="ARBA00022588"/>
    </source>
</evidence>
<name>A0A7J7UUY5_PIPKU</name>
<dbReference type="Pfam" id="PF07686">
    <property type="entry name" value="V-set"/>
    <property type="match status" value="1"/>
</dbReference>
<keyword evidence="6" id="KW-1133">Transmembrane helix</keyword>
<dbReference type="GO" id="GO:0009897">
    <property type="term" value="C:external side of plasma membrane"/>
    <property type="evidence" value="ECO:0007669"/>
    <property type="project" value="TreeGrafter"/>
</dbReference>
<evidence type="ECO:0000256" key="8">
    <source>
        <dbReference type="ARBA" id="ARBA00023136"/>
    </source>
</evidence>
<evidence type="ECO:0000259" key="13">
    <source>
        <dbReference type="PROSITE" id="PS50835"/>
    </source>
</evidence>
<evidence type="ECO:0000256" key="3">
    <source>
        <dbReference type="ARBA" id="ARBA00022692"/>
    </source>
</evidence>
<evidence type="ECO:0000256" key="4">
    <source>
        <dbReference type="ARBA" id="ARBA00022729"/>
    </source>
</evidence>
<evidence type="ECO:0000313" key="15">
    <source>
        <dbReference type="Proteomes" id="UP000558488"/>
    </source>
</evidence>
<dbReference type="PANTHER" id="PTHR12080:SF16">
    <property type="entry name" value="SLAM FAMILY MEMBER 6"/>
    <property type="match status" value="1"/>
</dbReference>
<evidence type="ECO:0000256" key="5">
    <source>
        <dbReference type="ARBA" id="ARBA00022859"/>
    </source>
</evidence>
<comment type="subcellular location">
    <subcellularLocation>
        <location evidence="1">Membrane</location>
        <topology evidence="1">Single-pass type I membrane protein</topology>
    </subcellularLocation>
</comment>
<keyword evidence="8" id="KW-0472">Membrane</keyword>
<sequence length="296" mass="32970">MIWLLQFLELLSSLGSGITVSQTKAPPLLVNGVLGESVTLPLKFPAKEEIQFITWLHNEAAIIFIQIKPPQTQNTDPQIQNTDPQRKNRLKVIQYYSLQINNLTMEDSGVYRAQITTANSEIYVYNLSIFERLRNLQVANDTQLFGNGTCEIQLTCFVENPDDHVSFRWQAAGNTILEEANLTISWDPKNSSEETYTCIAKNPVSNLSFSLSVQSLCKGSLCSSTQQTQSPAETPRDSGNDPTCPENTVYARVTHPNTKTGIPIPMKNNDSSTIYSVICQPKQPISSRVTVLDNIV</sequence>
<dbReference type="InterPro" id="IPR003599">
    <property type="entry name" value="Ig_sub"/>
</dbReference>
<dbReference type="InterPro" id="IPR007110">
    <property type="entry name" value="Ig-like_dom"/>
</dbReference>
<feature type="chain" id="PRO_5029638006" evidence="12">
    <location>
        <begin position="18"/>
        <end position="296"/>
    </location>
</feature>
<keyword evidence="2" id="KW-0399">Innate immunity</keyword>
<keyword evidence="3" id="KW-0812">Transmembrane</keyword>
<evidence type="ECO:0000256" key="10">
    <source>
        <dbReference type="ARBA" id="ARBA00023180"/>
    </source>
</evidence>
<dbReference type="PROSITE" id="PS50835">
    <property type="entry name" value="IG_LIKE"/>
    <property type="match status" value="1"/>
</dbReference>
<dbReference type="Gene3D" id="2.60.40.10">
    <property type="entry name" value="Immunoglobulins"/>
    <property type="match status" value="2"/>
</dbReference>
<keyword evidence="15" id="KW-1185">Reference proteome</keyword>
<dbReference type="InterPro" id="IPR036179">
    <property type="entry name" value="Ig-like_dom_sf"/>
</dbReference>
<dbReference type="GO" id="GO:0032729">
    <property type="term" value="P:positive regulation of type II interferon production"/>
    <property type="evidence" value="ECO:0007669"/>
    <property type="project" value="TreeGrafter"/>
</dbReference>
<evidence type="ECO:0000256" key="12">
    <source>
        <dbReference type="SAM" id="SignalP"/>
    </source>
</evidence>
<dbReference type="EMBL" id="JACAGB010000018">
    <property type="protein sequence ID" value="KAF6316576.1"/>
    <property type="molecule type" value="Genomic_DNA"/>
</dbReference>
<keyword evidence="5" id="KW-0391">Immunity</keyword>
<dbReference type="SUPFAM" id="SSF48726">
    <property type="entry name" value="Immunoglobulin"/>
    <property type="match status" value="2"/>
</dbReference>